<dbReference type="EMBL" id="BAAALV010000001">
    <property type="protein sequence ID" value="GAA1904705.1"/>
    <property type="molecule type" value="Genomic_DNA"/>
</dbReference>
<keyword evidence="2" id="KW-1185">Reference proteome</keyword>
<dbReference type="Pfam" id="PF08002">
    <property type="entry name" value="DUF1697"/>
    <property type="match status" value="1"/>
</dbReference>
<organism evidence="1 2">
    <name type="scientific">Arthrobacter gandavensis</name>
    <dbReference type="NCBI Taxonomy" id="169960"/>
    <lineage>
        <taxon>Bacteria</taxon>
        <taxon>Bacillati</taxon>
        <taxon>Actinomycetota</taxon>
        <taxon>Actinomycetes</taxon>
        <taxon>Micrococcales</taxon>
        <taxon>Micrococcaceae</taxon>
        <taxon>Arthrobacter</taxon>
    </lineage>
</organism>
<protein>
    <submittedName>
        <fullName evidence="1">DUF1697 domain-containing protein</fullName>
    </submittedName>
</protein>
<evidence type="ECO:0000313" key="2">
    <source>
        <dbReference type="Proteomes" id="UP001500784"/>
    </source>
</evidence>
<accession>A0ABN2NWP7</accession>
<proteinExistence type="predicted"/>
<dbReference type="PIRSF" id="PIRSF008502">
    <property type="entry name" value="UCP008502"/>
    <property type="match status" value="1"/>
</dbReference>
<gene>
    <name evidence="1" type="ORF">GCM10009688_06040</name>
</gene>
<dbReference type="PANTHER" id="PTHR36439">
    <property type="entry name" value="BLL4334 PROTEIN"/>
    <property type="match status" value="1"/>
</dbReference>
<dbReference type="PANTHER" id="PTHR36439:SF1">
    <property type="entry name" value="DUF1697 DOMAIN-CONTAINING PROTEIN"/>
    <property type="match status" value="1"/>
</dbReference>
<sequence length="179" mass="18719">MNEPPGCRYAILLRGVNVGGVTVKMADLRGLLEGLGLEGVRTLLASGNAVVTAGGNPAELKQRVEAALRSAFGYEAWVMVLTVPRVAELAAAVPYAADNPAVHAYVTFSSDPHVLDELTAVAEAAGAEQVRLGPEALAWTADKGSTLESPLAKAAAKPRYRSATTTRNLRTLQRIAAAE</sequence>
<dbReference type="Proteomes" id="UP001500784">
    <property type="component" value="Unassembled WGS sequence"/>
</dbReference>
<comment type="caution">
    <text evidence="1">The sequence shown here is derived from an EMBL/GenBank/DDBJ whole genome shotgun (WGS) entry which is preliminary data.</text>
</comment>
<evidence type="ECO:0000313" key="1">
    <source>
        <dbReference type="EMBL" id="GAA1904705.1"/>
    </source>
</evidence>
<dbReference type="RefSeq" id="WP_152227388.1">
    <property type="nucleotide sequence ID" value="NZ_BAAALV010000001.1"/>
</dbReference>
<dbReference type="Gene3D" id="3.30.70.1280">
    <property type="entry name" value="SP0830-like domains"/>
    <property type="match status" value="1"/>
</dbReference>
<dbReference type="SUPFAM" id="SSF160379">
    <property type="entry name" value="SP0830-like"/>
    <property type="match status" value="1"/>
</dbReference>
<dbReference type="InterPro" id="IPR012545">
    <property type="entry name" value="DUF1697"/>
</dbReference>
<reference evidence="1 2" key="1">
    <citation type="journal article" date="2019" name="Int. J. Syst. Evol. Microbiol.">
        <title>The Global Catalogue of Microorganisms (GCM) 10K type strain sequencing project: providing services to taxonomists for standard genome sequencing and annotation.</title>
        <authorList>
            <consortium name="The Broad Institute Genomics Platform"/>
            <consortium name="The Broad Institute Genome Sequencing Center for Infectious Disease"/>
            <person name="Wu L."/>
            <person name="Ma J."/>
        </authorList>
    </citation>
    <scope>NUCLEOTIDE SEQUENCE [LARGE SCALE GENOMIC DNA]</scope>
    <source>
        <strain evidence="1 2">JCM 13316</strain>
    </source>
</reference>
<name>A0ABN2NWP7_9MICC</name>